<name>A0A3D9IW88_9BACL</name>
<gene>
    <name evidence="1" type="ORF">DFP95_101250</name>
</gene>
<dbReference type="EMBL" id="QRDY01000001">
    <property type="protein sequence ID" value="RED65759.1"/>
    <property type="molecule type" value="Genomic_DNA"/>
</dbReference>
<evidence type="ECO:0000313" key="2">
    <source>
        <dbReference type="Proteomes" id="UP000256869"/>
    </source>
</evidence>
<comment type="caution">
    <text evidence="1">The sequence shown here is derived from an EMBL/GenBank/DDBJ whole genome shotgun (WGS) entry which is preliminary data.</text>
</comment>
<sequence length="166" mass="18752">MNPRRLAGLDMQLPEGKIPGFYAQIVKGIAERAPLFDRYKELLIFDSEEHLPPVLELLNKYKVTSERCELLLLPPEGLVQGDLYEDYAIVTRNENVYMDLALTALFSLNKAKPEAEPAPALLQLKEHLIGSLSIDGADVYMIDRQLTELAERIAVAYGCGVTWRYE</sequence>
<evidence type="ECO:0000313" key="1">
    <source>
        <dbReference type="EMBL" id="RED65759.1"/>
    </source>
</evidence>
<dbReference type="Proteomes" id="UP000256869">
    <property type="component" value="Unassembled WGS sequence"/>
</dbReference>
<keyword evidence="2" id="KW-1185">Reference proteome</keyword>
<reference evidence="1 2" key="1">
    <citation type="submission" date="2018-07" db="EMBL/GenBank/DDBJ databases">
        <title>Genomic Encyclopedia of Type Strains, Phase III (KMG-III): the genomes of soil and plant-associated and newly described type strains.</title>
        <authorList>
            <person name="Whitman W."/>
        </authorList>
    </citation>
    <scope>NUCLEOTIDE SEQUENCE [LARGE SCALE GENOMIC DNA]</scope>
    <source>
        <strain evidence="1 2">CECT 8236</strain>
    </source>
</reference>
<proteinExistence type="predicted"/>
<dbReference type="OrthoDB" id="2966456at2"/>
<accession>A0A3D9IW88</accession>
<organism evidence="1 2">
    <name type="scientific">Cohnella lupini</name>
    <dbReference type="NCBI Taxonomy" id="1294267"/>
    <lineage>
        <taxon>Bacteria</taxon>
        <taxon>Bacillati</taxon>
        <taxon>Bacillota</taxon>
        <taxon>Bacilli</taxon>
        <taxon>Bacillales</taxon>
        <taxon>Paenibacillaceae</taxon>
        <taxon>Cohnella</taxon>
    </lineage>
</organism>
<protein>
    <submittedName>
        <fullName evidence="1">Uncharacterized protein</fullName>
    </submittedName>
</protein>
<dbReference type="AlphaFoldDB" id="A0A3D9IW88"/>